<feature type="domain" description="ArnT-like N-terminal" evidence="11">
    <location>
        <begin position="31"/>
        <end position="192"/>
    </location>
</feature>
<dbReference type="InterPro" id="IPR027005">
    <property type="entry name" value="PMT-like"/>
</dbReference>
<dbReference type="InterPro" id="IPR032421">
    <property type="entry name" value="PMT_4TMC"/>
</dbReference>
<dbReference type="PANTHER" id="PTHR10050:SF46">
    <property type="entry name" value="PROTEIN O-MANNOSYL-TRANSFERASE 2"/>
    <property type="match status" value="1"/>
</dbReference>
<sequence>MLRARPLPPLTGNLLPLTGNVVVGWAGPIAVALFAGFLRFYRLSTPRAVVFDETYYAKDAYSLLTFGYEHVTLHDAKNHDLANPRILDGRTDIWQDGPSFIAHPPGGKWMIAAGEWLFGLDPFGWRFMAALFGTLSVLILARIGKRMTGSTLLGCAAGLLLALDGLHFVASRTAILDIFVMFWVLAAFGCLLVDRDTVRARRLASADDAPVPTQTADSAAFGYATAYGDATAVEGAATSAERAEGPGWWGRVRWGRVRWWRLAAAVCLGLACSVKWSGIYYVIAFGAMTLLWDVGSRRMAGGRRPWLGMLRYDLPGVLFGGVLAIGAYLATWSGWFATSGGWDRHWADGRGGTFSFVPGPLRSLWHYHAEILHFHTHLHDKHRYQSWPWDWPVLRRPVAFYYVEPRGCGASRCSQEVLALGTPAIWWASLGALVFLLGYWLVRRDWRAGAIVLGYLAGWVPWFYYAFGDRTMFAFYATPMIPFMCLAIVLTLGLALGPAGQTTRRTVGAVLSGAFLLIVIINFGYLYPILTAEVIPFRDWQDRIWFNSWV</sequence>
<reference evidence="13" key="1">
    <citation type="submission" date="2021-03" db="EMBL/GenBank/DDBJ databases">
        <authorList>
            <person name="Kanchanasin P."/>
            <person name="Saeng-In P."/>
            <person name="Phongsopitanun W."/>
            <person name="Yuki M."/>
            <person name="Kudo T."/>
            <person name="Ohkuma M."/>
            <person name="Tanasupawat S."/>
        </authorList>
    </citation>
    <scope>NUCLEOTIDE SEQUENCE</scope>
    <source>
        <strain evidence="13">GKU 128</strain>
    </source>
</reference>
<keyword evidence="14" id="KW-1185">Reference proteome</keyword>
<proteinExistence type="inferred from homology"/>
<feature type="transmembrane region" description="Helical" evidence="10">
    <location>
        <begin position="21"/>
        <end position="41"/>
    </location>
</feature>
<evidence type="ECO:0000256" key="10">
    <source>
        <dbReference type="RuleBase" id="RU367007"/>
    </source>
</evidence>
<dbReference type="EMBL" id="JAGEOJ010000003">
    <property type="protein sequence ID" value="MBO2447025.1"/>
    <property type="molecule type" value="Genomic_DNA"/>
</dbReference>
<comment type="similarity">
    <text evidence="3 10">Belongs to the glycosyltransferase 39 family.</text>
</comment>
<keyword evidence="10" id="KW-1003">Cell membrane</keyword>
<keyword evidence="8 10" id="KW-0472">Membrane</keyword>
<dbReference type="Proteomes" id="UP000669179">
    <property type="component" value="Unassembled WGS sequence"/>
</dbReference>
<dbReference type="RefSeq" id="WP_208254626.1">
    <property type="nucleotide sequence ID" value="NZ_JAGEOJ010000003.1"/>
</dbReference>
<gene>
    <name evidence="13" type="ORF">J4573_07985</name>
</gene>
<evidence type="ECO:0000313" key="13">
    <source>
        <dbReference type="EMBL" id="MBO2447025.1"/>
    </source>
</evidence>
<evidence type="ECO:0000256" key="2">
    <source>
        <dbReference type="ARBA" id="ARBA00004922"/>
    </source>
</evidence>
<dbReference type="Pfam" id="PF16192">
    <property type="entry name" value="PMT_4TMC"/>
    <property type="match status" value="1"/>
</dbReference>
<evidence type="ECO:0000259" key="12">
    <source>
        <dbReference type="Pfam" id="PF16192"/>
    </source>
</evidence>
<feature type="transmembrane region" description="Helical" evidence="10">
    <location>
        <begin position="312"/>
        <end position="335"/>
    </location>
</feature>
<evidence type="ECO:0000256" key="6">
    <source>
        <dbReference type="ARBA" id="ARBA00022692"/>
    </source>
</evidence>
<keyword evidence="6 10" id="KW-0812">Transmembrane</keyword>
<feature type="transmembrane region" description="Helical" evidence="10">
    <location>
        <begin position="123"/>
        <end position="143"/>
    </location>
</feature>
<dbReference type="GO" id="GO:0012505">
    <property type="term" value="C:endomembrane system"/>
    <property type="evidence" value="ECO:0007669"/>
    <property type="project" value="UniProtKB-SubCell"/>
</dbReference>
<evidence type="ECO:0000256" key="9">
    <source>
        <dbReference type="ARBA" id="ARBA00093617"/>
    </source>
</evidence>
<keyword evidence="7 10" id="KW-1133">Transmembrane helix</keyword>
<evidence type="ECO:0000256" key="5">
    <source>
        <dbReference type="ARBA" id="ARBA00022679"/>
    </source>
</evidence>
<evidence type="ECO:0000256" key="3">
    <source>
        <dbReference type="ARBA" id="ARBA00007222"/>
    </source>
</evidence>
<organism evidence="13 14">
    <name type="scientific">Actinomadura barringtoniae</name>
    <dbReference type="NCBI Taxonomy" id="1427535"/>
    <lineage>
        <taxon>Bacteria</taxon>
        <taxon>Bacillati</taxon>
        <taxon>Actinomycetota</taxon>
        <taxon>Actinomycetes</taxon>
        <taxon>Streptosporangiales</taxon>
        <taxon>Thermomonosporaceae</taxon>
        <taxon>Actinomadura</taxon>
    </lineage>
</organism>
<feature type="transmembrane region" description="Helical" evidence="10">
    <location>
        <begin position="508"/>
        <end position="530"/>
    </location>
</feature>
<dbReference type="GO" id="GO:0004169">
    <property type="term" value="F:dolichyl-phosphate-mannose-protein mannosyltransferase activity"/>
    <property type="evidence" value="ECO:0007669"/>
    <property type="project" value="UniProtKB-UniRule"/>
</dbReference>
<feature type="transmembrane region" description="Helical" evidence="10">
    <location>
        <begin position="150"/>
        <end position="168"/>
    </location>
</feature>
<feature type="domain" description="Protein O-mannosyl-transferase C-terminal four TM" evidence="12">
    <location>
        <begin position="361"/>
        <end position="549"/>
    </location>
</feature>
<dbReference type="InterPro" id="IPR003342">
    <property type="entry name" value="ArnT-like_N"/>
</dbReference>
<feature type="transmembrane region" description="Helical" evidence="10">
    <location>
        <begin position="174"/>
        <end position="193"/>
    </location>
</feature>
<keyword evidence="5 10" id="KW-0808">Transferase</keyword>
<evidence type="ECO:0000256" key="1">
    <source>
        <dbReference type="ARBA" id="ARBA00004127"/>
    </source>
</evidence>
<accession>A0A939T8L1</accession>
<evidence type="ECO:0000313" key="14">
    <source>
        <dbReference type="Proteomes" id="UP000669179"/>
    </source>
</evidence>
<protein>
    <recommendedName>
        <fullName evidence="9 10">Polyprenol-phosphate-mannose--protein mannosyltransferase</fullName>
        <ecNumber evidence="10">2.4.1.-</ecNumber>
    </recommendedName>
</protein>
<dbReference type="EC" id="2.4.1.-" evidence="10"/>
<dbReference type="Pfam" id="PF02366">
    <property type="entry name" value="PMT"/>
    <property type="match status" value="1"/>
</dbReference>
<feature type="transmembrane region" description="Helical" evidence="10">
    <location>
        <begin position="424"/>
        <end position="442"/>
    </location>
</feature>
<comment type="caution">
    <text evidence="13">The sequence shown here is derived from an EMBL/GenBank/DDBJ whole genome shotgun (WGS) entry which is preliminary data.</text>
</comment>
<evidence type="ECO:0000256" key="4">
    <source>
        <dbReference type="ARBA" id="ARBA00022676"/>
    </source>
</evidence>
<keyword evidence="4 10" id="KW-0328">Glycosyltransferase</keyword>
<dbReference type="PANTHER" id="PTHR10050">
    <property type="entry name" value="DOLICHYL-PHOSPHATE-MANNOSE--PROTEIN MANNOSYLTRANSFERASE"/>
    <property type="match status" value="1"/>
</dbReference>
<feature type="transmembrane region" description="Helical" evidence="10">
    <location>
        <begin position="449"/>
        <end position="467"/>
    </location>
</feature>
<evidence type="ECO:0000256" key="7">
    <source>
        <dbReference type="ARBA" id="ARBA00022989"/>
    </source>
</evidence>
<evidence type="ECO:0000259" key="11">
    <source>
        <dbReference type="Pfam" id="PF02366"/>
    </source>
</evidence>
<evidence type="ECO:0000256" key="8">
    <source>
        <dbReference type="ARBA" id="ARBA00023136"/>
    </source>
</evidence>
<comment type="subcellular location">
    <subcellularLocation>
        <location evidence="10">Cell membrane</location>
    </subcellularLocation>
    <subcellularLocation>
        <location evidence="1">Endomembrane system</location>
        <topology evidence="1">Multi-pass membrane protein</topology>
    </subcellularLocation>
</comment>
<name>A0A939T8L1_9ACTN</name>
<comment type="function">
    <text evidence="10">Protein O-mannosyltransferase that catalyzes the transfer of a single mannose residue from a polyprenol phospho-mannosyl lipidic donor to the hydroxyl group of selected serine and threonine residues in acceptor proteins.</text>
</comment>
<dbReference type="AlphaFoldDB" id="A0A939T8L1"/>
<feature type="transmembrane region" description="Helical" evidence="10">
    <location>
        <begin position="473"/>
        <end position="496"/>
    </location>
</feature>
<dbReference type="GO" id="GO:0005886">
    <property type="term" value="C:plasma membrane"/>
    <property type="evidence" value="ECO:0007669"/>
    <property type="project" value="UniProtKB-SubCell"/>
</dbReference>
<feature type="transmembrane region" description="Helical" evidence="10">
    <location>
        <begin position="259"/>
        <end position="276"/>
    </location>
</feature>
<comment type="pathway">
    <text evidence="2 10">Protein modification; protein glycosylation.</text>
</comment>